<evidence type="ECO:0000256" key="1">
    <source>
        <dbReference type="SAM" id="SignalP"/>
    </source>
</evidence>
<evidence type="ECO:0000313" key="3">
    <source>
        <dbReference type="EMBL" id="QTL98849.1"/>
    </source>
</evidence>
<sequence length="262" mass="30768">MRNRILLVFLLLILVLGTVVQAAELTGRDIMVKVDNRDDGDTRKAKMVMTLINNVGDKRIREVVSYQKDYGKDTKAIMIFESPGDVKGTGYLSWEYDDEDKEDNRWLYMPALRKIRRISGSSNDDYFMGTDFTYDDMGDRNVDEDEHTLLREEELNGYQCWVIQSIPKEIDEGDYTKKISWIRQDIAMAIKTDYYNEYGLLKTYQAKDIVEIDGIWTPKQRLMVNKQDEHQTIIDMTELKFNVAMDDNLFRTSMLKRGNIRY</sequence>
<proteinExistence type="predicted"/>
<dbReference type="RefSeq" id="WP_230867248.1">
    <property type="nucleotide sequence ID" value="NZ_CP046640.1"/>
</dbReference>
<feature type="signal peptide" evidence="1">
    <location>
        <begin position="1"/>
        <end position="22"/>
    </location>
</feature>
<dbReference type="InterPro" id="IPR033399">
    <property type="entry name" value="TP_0789-like"/>
</dbReference>
<protein>
    <submittedName>
        <fullName evidence="3">Outer membrane lipoprotein-sorting protein</fullName>
    </submittedName>
</protein>
<feature type="domain" description="Uncharacterized protein TP-0789" evidence="2">
    <location>
        <begin position="73"/>
        <end position="257"/>
    </location>
</feature>
<dbReference type="Proteomes" id="UP000665020">
    <property type="component" value="Chromosome"/>
</dbReference>
<dbReference type="AlphaFoldDB" id="A0A8A7KH50"/>
<accession>A0A8A7KH50</accession>
<reference evidence="3" key="1">
    <citation type="submission" date="2019-12" db="EMBL/GenBank/DDBJ databases">
        <authorList>
            <person name="zhang j."/>
            <person name="sun C.M."/>
        </authorList>
    </citation>
    <scope>NUCLEOTIDE SEQUENCE</scope>
    <source>
        <strain evidence="3">NS-1</strain>
    </source>
</reference>
<gene>
    <name evidence="3" type="ORF">GM661_13195</name>
</gene>
<dbReference type="Gene3D" id="2.50.20.10">
    <property type="entry name" value="Lipoprotein localisation LolA/LolB/LppX"/>
    <property type="match status" value="1"/>
</dbReference>
<dbReference type="EMBL" id="CP046640">
    <property type="protein sequence ID" value="QTL98849.1"/>
    <property type="molecule type" value="Genomic_DNA"/>
</dbReference>
<evidence type="ECO:0000313" key="4">
    <source>
        <dbReference type="Proteomes" id="UP000665020"/>
    </source>
</evidence>
<organism evidence="3 4">
    <name type="scientific">Iocasia fonsfrigidae</name>
    <dbReference type="NCBI Taxonomy" id="2682810"/>
    <lineage>
        <taxon>Bacteria</taxon>
        <taxon>Bacillati</taxon>
        <taxon>Bacillota</taxon>
        <taxon>Clostridia</taxon>
        <taxon>Halanaerobiales</taxon>
        <taxon>Halanaerobiaceae</taxon>
        <taxon>Iocasia</taxon>
    </lineage>
</organism>
<dbReference type="KEGG" id="ifn:GM661_13195"/>
<keyword evidence="1" id="KW-0732">Signal</keyword>
<feature type="chain" id="PRO_5033056496" evidence="1">
    <location>
        <begin position="23"/>
        <end position="262"/>
    </location>
</feature>
<name>A0A8A7KH50_9FIRM</name>
<keyword evidence="4" id="KW-1185">Reference proteome</keyword>
<keyword evidence="3" id="KW-0449">Lipoprotein</keyword>
<dbReference type="Pfam" id="PF17131">
    <property type="entry name" value="LolA_like"/>
    <property type="match status" value="1"/>
</dbReference>
<evidence type="ECO:0000259" key="2">
    <source>
        <dbReference type="Pfam" id="PF17131"/>
    </source>
</evidence>
<dbReference type="CDD" id="cd16329">
    <property type="entry name" value="LolA_like"/>
    <property type="match status" value="1"/>
</dbReference>